<keyword evidence="2" id="KW-1185">Reference proteome</keyword>
<evidence type="ECO:0000313" key="1">
    <source>
        <dbReference type="EMBL" id="MET3654037.1"/>
    </source>
</evidence>
<comment type="caution">
    <text evidence="1">The sequence shown here is derived from an EMBL/GenBank/DDBJ whole genome shotgun (WGS) entry which is preliminary data.</text>
</comment>
<evidence type="ECO:0000313" key="2">
    <source>
        <dbReference type="Proteomes" id="UP001549184"/>
    </source>
</evidence>
<proteinExistence type="predicted"/>
<reference evidence="1 2" key="1">
    <citation type="submission" date="2024-06" db="EMBL/GenBank/DDBJ databases">
        <title>Sorghum-associated microbial communities from plants grown in Nebraska, USA.</title>
        <authorList>
            <person name="Schachtman D."/>
        </authorList>
    </citation>
    <scope>NUCLEOTIDE SEQUENCE [LARGE SCALE GENOMIC DNA]</scope>
    <source>
        <strain evidence="1 2">1073</strain>
    </source>
</reference>
<accession>A0ABV2JYY1</accession>
<gene>
    <name evidence="1" type="ORF">ABIC75_003775</name>
</gene>
<sequence length="106" mass="11828">MKTYSKDEVLALADLLDDSVVFIIADKHLSEAAKALRAFAQTLGEPVAVPDGWQLVPIEPTEEMLEQATTHDLNKRTSETDQWNRDTWSFMLSAAPNHPTTEKGCE</sequence>
<dbReference type="Proteomes" id="UP001549184">
    <property type="component" value="Unassembled WGS sequence"/>
</dbReference>
<dbReference type="EMBL" id="JBEPMU010000006">
    <property type="protein sequence ID" value="MET3654037.1"/>
    <property type="molecule type" value="Genomic_DNA"/>
</dbReference>
<protein>
    <submittedName>
        <fullName evidence="1">Uncharacterized protein</fullName>
    </submittedName>
</protein>
<dbReference type="RefSeq" id="WP_354015411.1">
    <property type="nucleotide sequence ID" value="NZ_JBEPMU010000006.1"/>
</dbReference>
<name>A0ABV2JYY1_9GAMM</name>
<organism evidence="1 2">
    <name type="scientific">Dyella japonica</name>
    <dbReference type="NCBI Taxonomy" id="231455"/>
    <lineage>
        <taxon>Bacteria</taxon>
        <taxon>Pseudomonadati</taxon>
        <taxon>Pseudomonadota</taxon>
        <taxon>Gammaproteobacteria</taxon>
        <taxon>Lysobacterales</taxon>
        <taxon>Rhodanobacteraceae</taxon>
        <taxon>Dyella</taxon>
    </lineage>
</organism>